<accession>A0A1R3KVP0</accession>
<dbReference type="PANTHER" id="PTHR34449">
    <property type="entry name" value="RHO TERMINATION FACTOR"/>
    <property type="match status" value="1"/>
</dbReference>
<name>A0A1R3KVP0_9ROSI</name>
<comment type="caution">
    <text evidence="3">The sequence shown here is derived from an EMBL/GenBank/DDBJ whole genome shotgun (WGS) entry which is preliminary data.</text>
</comment>
<dbReference type="InterPro" id="IPR011112">
    <property type="entry name" value="Rho-like_N"/>
</dbReference>
<dbReference type="OrthoDB" id="652255at2759"/>
<dbReference type="EMBL" id="AWUE01010922">
    <property type="protein sequence ID" value="OMP11108.1"/>
    <property type="molecule type" value="Genomic_DNA"/>
</dbReference>
<dbReference type="SMART" id="SM00959">
    <property type="entry name" value="Rho_N"/>
    <property type="match status" value="1"/>
</dbReference>
<dbReference type="STRING" id="93759.A0A1R3KVP0"/>
<evidence type="ECO:0000259" key="2">
    <source>
        <dbReference type="SMART" id="SM00959"/>
    </source>
</evidence>
<feature type="region of interest" description="Disordered" evidence="1">
    <location>
        <begin position="1"/>
        <end position="20"/>
    </location>
</feature>
<dbReference type="AlphaFoldDB" id="A0A1R3KVP0"/>
<keyword evidence="4" id="KW-1185">Reference proteome</keyword>
<evidence type="ECO:0000313" key="4">
    <source>
        <dbReference type="Proteomes" id="UP000187203"/>
    </source>
</evidence>
<dbReference type="PANTHER" id="PTHR34449:SF5">
    <property type="entry name" value="ATP BINDING _ ATPASE"/>
    <property type="match status" value="1"/>
</dbReference>
<evidence type="ECO:0000256" key="1">
    <source>
        <dbReference type="SAM" id="MobiDB-lite"/>
    </source>
</evidence>
<feature type="compositionally biased region" description="Basic and acidic residues" evidence="1">
    <location>
        <begin position="34"/>
        <end position="56"/>
    </location>
</feature>
<dbReference type="Proteomes" id="UP000187203">
    <property type="component" value="Unassembled WGS sequence"/>
</dbReference>
<feature type="region of interest" description="Disordered" evidence="1">
    <location>
        <begin position="34"/>
        <end position="234"/>
    </location>
</feature>
<dbReference type="Pfam" id="PF07498">
    <property type="entry name" value="Rho_N"/>
    <property type="match status" value="1"/>
</dbReference>
<sequence length="271" mass="30180">MGHYSPQNTKPPLPQAKERRRLWSFFRKVQAQLRERAAPKADKKTEALAGKSKESGTVDSLLKLLRKHSEEQGKRQSSIGSRRDQNLDVLEVNGSSNEEKSSSFFDSNNRVKSEAKEPYVPGLPTFSRPASNFQRKPPVSQVKYQPMYTSEETVNSATHINSDGKRKSSPADSPPAPDDESELEDELESETEAELDPEAVYEDPDALDELAEDESSDIEEDEEDQGLETAQEDLSALKLPELKALAKSRGLKGFSKMKKSDLVELLSSTPV</sequence>
<reference evidence="4" key="1">
    <citation type="submission" date="2013-09" db="EMBL/GenBank/DDBJ databases">
        <title>Corchorus olitorius genome sequencing.</title>
        <authorList>
            <person name="Alam M."/>
            <person name="Haque M.S."/>
            <person name="Islam M.S."/>
            <person name="Emdad E.M."/>
            <person name="Islam M.M."/>
            <person name="Ahmed B."/>
            <person name="Halim A."/>
            <person name="Hossen Q.M.M."/>
            <person name="Hossain M.Z."/>
            <person name="Ahmed R."/>
            <person name="Khan M.M."/>
            <person name="Islam R."/>
            <person name="Rashid M.M."/>
            <person name="Khan S.A."/>
            <person name="Rahman M.S."/>
            <person name="Alam M."/>
            <person name="Yahiya A.S."/>
            <person name="Khan M.S."/>
            <person name="Azam M.S."/>
            <person name="Haque T."/>
            <person name="Lashkar M.Z.H."/>
            <person name="Akhand A.I."/>
            <person name="Morshed G."/>
            <person name="Roy S."/>
            <person name="Uddin K.S."/>
            <person name="Rabeya T."/>
            <person name="Hossain A.S."/>
            <person name="Chowdhury A."/>
            <person name="Snigdha A.R."/>
            <person name="Mortoza M.S."/>
            <person name="Matin S.A."/>
            <person name="Hoque S.M.E."/>
            <person name="Islam M.K."/>
            <person name="Roy D.K."/>
            <person name="Haider R."/>
            <person name="Moosa M.M."/>
            <person name="Elias S.M."/>
            <person name="Hasan A.M."/>
            <person name="Jahan S."/>
            <person name="Shafiuddin M."/>
            <person name="Mahmood N."/>
            <person name="Shommy N.S."/>
        </authorList>
    </citation>
    <scope>NUCLEOTIDE SEQUENCE [LARGE SCALE GENOMIC DNA]</scope>
    <source>
        <strain evidence="4">cv. O-4</strain>
    </source>
</reference>
<proteinExistence type="predicted"/>
<evidence type="ECO:0000313" key="3">
    <source>
        <dbReference type="EMBL" id="OMP11108.1"/>
    </source>
</evidence>
<dbReference type="GO" id="GO:0006353">
    <property type="term" value="P:DNA-templated transcription termination"/>
    <property type="evidence" value="ECO:0007669"/>
    <property type="project" value="InterPro"/>
</dbReference>
<feature type="compositionally biased region" description="Polar residues" evidence="1">
    <location>
        <begin position="147"/>
        <end position="161"/>
    </location>
</feature>
<feature type="compositionally biased region" description="Acidic residues" evidence="1">
    <location>
        <begin position="177"/>
        <end position="226"/>
    </location>
</feature>
<organism evidence="3 4">
    <name type="scientific">Corchorus olitorius</name>
    <dbReference type="NCBI Taxonomy" id="93759"/>
    <lineage>
        <taxon>Eukaryota</taxon>
        <taxon>Viridiplantae</taxon>
        <taxon>Streptophyta</taxon>
        <taxon>Embryophyta</taxon>
        <taxon>Tracheophyta</taxon>
        <taxon>Spermatophyta</taxon>
        <taxon>Magnoliopsida</taxon>
        <taxon>eudicotyledons</taxon>
        <taxon>Gunneridae</taxon>
        <taxon>Pentapetalae</taxon>
        <taxon>rosids</taxon>
        <taxon>malvids</taxon>
        <taxon>Malvales</taxon>
        <taxon>Malvaceae</taxon>
        <taxon>Grewioideae</taxon>
        <taxon>Apeibeae</taxon>
        <taxon>Corchorus</taxon>
    </lineage>
</organism>
<protein>
    <recommendedName>
        <fullName evidence="2">Rho termination factor-like N-terminal domain-containing protein</fullName>
    </recommendedName>
</protein>
<feature type="domain" description="Rho termination factor-like N-terminal" evidence="2">
    <location>
        <begin position="233"/>
        <end position="271"/>
    </location>
</feature>
<gene>
    <name evidence="3" type="ORF">COLO4_04035</name>
</gene>